<gene>
    <name evidence="1" type="ORF">EDD18DRAFT_593900</name>
</gene>
<evidence type="ECO:0000313" key="2">
    <source>
        <dbReference type="Proteomes" id="UP001175228"/>
    </source>
</evidence>
<accession>A0AA39PQR3</accession>
<comment type="caution">
    <text evidence="1">The sequence shown here is derived from an EMBL/GenBank/DDBJ whole genome shotgun (WGS) entry which is preliminary data.</text>
</comment>
<protein>
    <submittedName>
        <fullName evidence="1">Uncharacterized protein</fullName>
    </submittedName>
</protein>
<evidence type="ECO:0000313" key="1">
    <source>
        <dbReference type="EMBL" id="KAK0488300.1"/>
    </source>
</evidence>
<keyword evidence="2" id="KW-1185">Reference proteome</keyword>
<dbReference type="EMBL" id="JAUEPU010000039">
    <property type="protein sequence ID" value="KAK0488300.1"/>
    <property type="molecule type" value="Genomic_DNA"/>
</dbReference>
<organism evidence="1 2">
    <name type="scientific">Armillaria luteobubalina</name>
    <dbReference type="NCBI Taxonomy" id="153913"/>
    <lineage>
        <taxon>Eukaryota</taxon>
        <taxon>Fungi</taxon>
        <taxon>Dikarya</taxon>
        <taxon>Basidiomycota</taxon>
        <taxon>Agaricomycotina</taxon>
        <taxon>Agaricomycetes</taxon>
        <taxon>Agaricomycetidae</taxon>
        <taxon>Agaricales</taxon>
        <taxon>Marasmiineae</taxon>
        <taxon>Physalacriaceae</taxon>
        <taxon>Armillaria</taxon>
    </lineage>
</organism>
<name>A0AA39PQR3_9AGAR</name>
<dbReference type="AlphaFoldDB" id="A0AA39PQR3"/>
<sequence length="214" mass="24073">MQERFLFHERTLSSTCRNQHMFLPKFLLTGDLSCSTHFLLHQILGSVFRRVCHSCAKMSRRHDSFASCIDSGVRISSCINRYIQREIVCSWGYRHNYSIRGGALLDQPVAGLNYNDRTAQGSLQVVTYFNLAWGISFAMGVHQGSLMPTCAGPLIPRLGGGENAKCGRASRNKSSHKFALIFNAYCHCKALMHSVTYQSTARPYLTHSAEWSND</sequence>
<reference evidence="1" key="1">
    <citation type="submission" date="2023-06" db="EMBL/GenBank/DDBJ databases">
        <authorList>
            <consortium name="Lawrence Berkeley National Laboratory"/>
            <person name="Ahrendt S."/>
            <person name="Sahu N."/>
            <person name="Indic B."/>
            <person name="Wong-Bajracharya J."/>
            <person name="Merenyi Z."/>
            <person name="Ke H.-M."/>
            <person name="Monk M."/>
            <person name="Kocsube S."/>
            <person name="Drula E."/>
            <person name="Lipzen A."/>
            <person name="Balint B."/>
            <person name="Henrissat B."/>
            <person name="Andreopoulos B."/>
            <person name="Martin F.M."/>
            <person name="Harder C.B."/>
            <person name="Rigling D."/>
            <person name="Ford K.L."/>
            <person name="Foster G.D."/>
            <person name="Pangilinan J."/>
            <person name="Papanicolaou A."/>
            <person name="Barry K."/>
            <person name="LaButti K."/>
            <person name="Viragh M."/>
            <person name="Koriabine M."/>
            <person name="Yan M."/>
            <person name="Riley R."/>
            <person name="Champramary S."/>
            <person name="Plett K.L."/>
            <person name="Tsai I.J."/>
            <person name="Slot J."/>
            <person name="Sipos G."/>
            <person name="Plett J."/>
            <person name="Nagy L.G."/>
            <person name="Grigoriev I.V."/>
        </authorList>
    </citation>
    <scope>NUCLEOTIDE SEQUENCE</scope>
    <source>
        <strain evidence="1">HWK02</strain>
    </source>
</reference>
<dbReference type="Proteomes" id="UP001175228">
    <property type="component" value="Unassembled WGS sequence"/>
</dbReference>
<proteinExistence type="predicted"/>